<dbReference type="Proteomes" id="UP001642405">
    <property type="component" value="Unassembled WGS sequence"/>
</dbReference>
<gene>
    <name evidence="1" type="ORF">SCUCBS95973_000920</name>
</gene>
<proteinExistence type="predicted"/>
<dbReference type="EMBL" id="CAWUHB010000003">
    <property type="protein sequence ID" value="CAK7210824.1"/>
    <property type="molecule type" value="Genomic_DNA"/>
</dbReference>
<keyword evidence="2" id="KW-1185">Reference proteome</keyword>
<organism evidence="1 2">
    <name type="scientific">Sporothrix curviconia</name>
    <dbReference type="NCBI Taxonomy" id="1260050"/>
    <lineage>
        <taxon>Eukaryota</taxon>
        <taxon>Fungi</taxon>
        <taxon>Dikarya</taxon>
        <taxon>Ascomycota</taxon>
        <taxon>Pezizomycotina</taxon>
        <taxon>Sordariomycetes</taxon>
        <taxon>Sordariomycetidae</taxon>
        <taxon>Ophiostomatales</taxon>
        <taxon>Ophiostomataceae</taxon>
        <taxon>Sporothrix</taxon>
    </lineage>
</organism>
<evidence type="ECO:0000313" key="1">
    <source>
        <dbReference type="EMBL" id="CAK7210824.1"/>
    </source>
</evidence>
<accession>A0ABP0AUL2</accession>
<evidence type="ECO:0000313" key="2">
    <source>
        <dbReference type="Proteomes" id="UP001642405"/>
    </source>
</evidence>
<sequence length="178" mass="18363">MTRAAAQKIAEDRAAEEAAAKAAAEALAAEEAAAEAHAANVARAKAAASQAHAAEKAALMEATAANVANRDQTPESISALRTAIDKARAAEAAARKAEEDVVRASDPALAGAADILCDLKRKALQRMVSIKTVPNRPVSSGMQADGDTIAKGIEDLEGRHRELEAGQILLLLRYSSGS</sequence>
<protein>
    <recommendedName>
        <fullName evidence="3">TolA protein</fullName>
    </recommendedName>
</protein>
<evidence type="ECO:0008006" key="3">
    <source>
        <dbReference type="Google" id="ProtNLM"/>
    </source>
</evidence>
<comment type="caution">
    <text evidence="1">The sequence shown here is derived from an EMBL/GenBank/DDBJ whole genome shotgun (WGS) entry which is preliminary data.</text>
</comment>
<name>A0ABP0AUL2_9PEZI</name>
<reference evidence="1 2" key="1">
    <citation type="submission" date="2024-01" db="EMBL/GenBank/DDBJ databases">
        <authorList>
            <person name="Allen C."/>
            <person name="Tagirdzhanova G."/>
        </authorList>
    </citation>
    <scope>NUCLEOTIDE SEQUENCE [LARGE SCALE GENOMIC DNA]</scope>
</reference>